<feature type="region of interest" description="Disordered" evidence="6">
    <location>
        <begin position="144"/>
        <end position="171"/>
    </location>
</feature>
<comment type="function">
    <text evidence="1">Required for the transposition of the insertion element.</text>
</comment>
<dbReference type="EMBL" id="JABWMJ010000011">
    <property type="protein sequence ID" value="NUZ08086.1"/>
    <property type="molecule type" value="Genomic_DNA"/>
</dbReference>
<evidence type="ECO:0000256" key="3">
    <source>
        <dbReference type="ARBA" id="ARBA00022578"/>
    </source>
</evidence>
<evidence type="ECO:0000256" key="2">
    <source>
        <dbReference type="ARBA" id="ARBA00010961"/>
    </source>
</evidence>
<evidence type="ECO:0000256" key="1">
    <source>
        <dbReference type="ARBA" id="ARBA00002190"/>
    </source>
</evidence>
<organism evidence="7 8">
    <name type="scientific">Piscinibacter koreensis</name>
    <dbReference type="NCBI Taxonomy" id="2742824"/>
    <lineage>
        <taxon>Bacteria</taxon>
        <taxon>Pseudomonadati</taxon>
        <taxon>Pseudomonadota</taxon>
        <taxon>Betaproteobacteria</taxon>
        <taxon>Burkholderiales</taxon>
        <taxon>Sphaerotilaceae</taxon>
        <taxon>Piscinibacter</taxon>
    </lineage>
</organism>
<name>A0A7Y6NRN5_9BURK</name>
<dbReference type="Pfam" id="PF00872">
    <property type="entry name" value="Transposase_mut"/>
    <property type="match status" value="1"/>
</dbReference>
<feature type="compositionally biased region" description="Basic residues" evidence="6">
    <location>
        <begin position="160"/>
        <end position="171"/>
    </location>
</feature>
<sequence>MGASEAEPFWTEFLRSLNRRGLRGVKLVISDSHDGIKAAASKVLKATCSAAGCTSCATPWRMQARRRMVSAASVARRAETRWSPSRIEQPSTASLRSNPTRRTPWGWRRPTGMTRRASGASRSVATEGSSACGAVRLFERACDQQDPGRCRRSGAGLCCQKRRPRRRRRQG</sequence>
<feature type="compositionally biased region" description="Polar residues" evidence="6">
    <location>
        <begin position="82"/>
        <end position="98"/>
    </location>
</feature>
<evidence type="ECO:0000313" key="8">
    <source>
        <dbReference type="Proteomes" id="UP000529637"/>
    </source>
</evidence>
<dbReference type="InterPro" id="IPR001207">
    <property type="entry name" value="Transposase_mutator"/>
</dbReference>
<dbReference type="GO" id="GO:0006313">
    <property type="term" value="P:DNA transposition"/>
    <property type="evidence" value="ECO:0007669"/>
    <property type="project" value="InterPro"/>
</dbReference>
<evidence type="ECO:0000256" key="6">
    <source>
        <dbReference type="SAM" id="MobiDB-lite"/>
    </source>
</evidence>
<comment type="similarity">
    <text evidence="2">Belongs to the transposase mutator family.</text>
</comment>
<evidence type="ECO:0000256" key="5">
    <source>
        <dbReference type="ARBA" id="ARBA00023172"/>
    </source>
</evidence>
<accession>A0A7Y6NRN5</accession>
<keyword evidence="5" id="KW-0233">DNA recombination</keyword>
<keyword evidence="3" id="KW-0815">Transposition</keyword>
<protein>
    <submittedName>
        <fullName evidence="7">Transposase</fullName>
    </submittedName>
</protein>
<comment type="caution">
    <text evidence="7">The sequence shown here is derived from an EMBL/GenBank/DDBJ whole genome shotgun (WGS) entry which is preliminary data.</text>
</comment>
<evidence type="ECO:0000256" key="4">
    <source>
        <dbReference type="ARBA" id="ARBA00023125"/>
    </source>
</evidence>
<dbReference type="Proteomes" id="UP000529637">
    <property type="component" value="Unassembled WGS sequence"/>
</dbReference>
<proteinExistence type="inferred from homology"/>
<feature type="region of interest" description="Disordered" evidence="6">
    <location>
        <begin position="74"/>
        <end position="125"/>
    </location>
</feature>
<reference evidence="7 8" key="1">
    <citation type="submission" date="2020-06" db="EMBL/GenBank/DDBJ databases">
        <title>Schlegella sp. ID0723 isolated from air conditioner.</title>
        <authorList>
            <person name="Kim D.Y."/>
            <person name="Kim D.-U."/>
        </authorList>
    </citation>
    <scope>NUCLEOTIDE SEQUENCE [LARGE SCALE GENOMIC DNA]</scope>
    <source>
        <strain evidence="7 8">ID0723</strain>
    </source>
</reference>
<gene>
    <name evidence="7" type="ORF">HQN59_20190</name>
</gene>
<keyword evidence="8" id="KW-1185">Reference proteome</keyword>
<dbReference type="GO" id="GO:0003677">
    <property type="term" value="F:DNA binding"/>
    <property type="evidence" value="ECO:0007669"/>
    <property type="project" value="UniProtKB-KW"/>
</dbReference>
<evidence type="ECO:0000313" key="7">
    <source>
        <dbReference type="EMBL" id="NUZ08086.1"/>
    </source>
</evidence>
<dbReference type="AlphaFoldDB" id="A0A7Y6NRN5"/>
<feature type="compositionally biased region" description="Low complexity" evidence="6">
    <location>
        <begin position="100"/>
        <end position="112"/>
    </location>
</feature>
<keyword evidence="4" id="KW-0238">DNA-binding</keyword>
<dbReference type="GO" id="GO:0004803">
    <property type="term" value="F:transposase activity"/>
    <property type="evidence" value="ECO:0007669"/>
    <property type="project" value="InterPro"/>
</dbReference>